<dbReference type="Gene3D" id="2.40.160.60">
    <property type="entry name" value="Outer membrane protein transport protein (OMPP1/FadL/TodX)"/>
    <property type="match status" value="1"/>
</dbReference>
<protein>
    <submittedName>
        <fullName evidence="3">PorV/PorQ family protein</fullName>
    </submittedName>
</protein>
<dbReference type="NCBIfam" id="NF033709">
    <property type="entry name" value="PorV_fam"/>
    <property type="match status" value="1"/>
</dbReference>
<organism evidence="3 4">
    <name type="scientific">Candidatus Pedobacter colombiensis</name>
    <dbReference type="NCBI Taxonomy" id="3121371"/>
    <lineage>
        <taxon>Bacteria</taxon>
        <taxon>Pseudomonadati</taxon>
        <taxon>Bacteroidota</taxon>
        <taxon>Sphingobacteriia</taxon>
        <taxon>Sphingobacteriales</taxon>
        <taxon>Sphingobacteriaceae</taxon>
        <taxon>Pedobacter</taxon>
    </lineage>
</organism>
<gene>
    <name evidence="3" type="ORF">P0Y49_01445</name>
</gene>
<name>A0AAJ6B6C9_9SPHI</name>
<reference evidence="3" key="1">
    <citation type="submission" date="2023-03" db="EMBL/GenBank/DDBJ databases">
        <title>Andean soil-derived lignocellulolytic bacterial consortium as a source of novel taxa and putative plastic-active enzymes.</title>
        <authorList>
            <person name="Diaz-Garcia L."/>
            <person name="Chuvochina M."/>
            <person name="Feuerriegel G."/>
            <person name="Bunk B."/>
            <person name="Sproer C."/>
            <person name="Streit W.R."/>
            <person name="Rodriguez L.M."/>
            <person name="Overmann J."/>
            <person name="Jimenez D.J."/>
        </authorList>
    </citation>
    <scope>NUCLEOTIDE SEQUENCE</scope>
    <source>
        <strain evidence="3">MAG 3858</strain>
    </source>
</reference>
<keyword evidence="1" id="KW-0732">Signal</keyword>
<evidence type="ECO:0000259" key="2">
    <source>
        <dbReference type="Pfam" id="PF19572"/>
    </source>
</evidence>
<sequence length="350" mass="38696">MRTIFAICSFLLCVFFSLLTALMCFAQNNISYSDKIALPFLLITPDARAAGMGDLGVSTSPDIYSIYWNAAKYAFADQTSGIGISITPWQRQLAEDMNVFYLSGYHQVDQVQTIAASIKYFMLGRNVFTDSQGNESSTYKPMDLSIDFAYIRKLSEVLSLATTLKYIRSDIVVLDFVQGQGVVGQDFAVDVGVFYQKPIYVGGKDGTLAFGASIANLGPNIKYGLVDLPMPIVAKLGGAFMGSMDNYIKYAFSLELNKLIVKNTPGASNISAGLEVLLASKFAVRTGYYQSETIPEKGKYFTAGFGLDYLNFSLNFSYLFPTQEFSIMNNTIRYALGYTIGKKNNHLRQR</sequence>
<proteinExistence type="predicted"/>
<feature type="chain" id="PRO_5042617071" evidence="1">
    <location>
        <begin position="27"/>
        <end position="350"/>
    </location>
</feature>
<dbReference type="InterPro" id="IPR045741">
    <property type="entry name" value="PorV"/>
</dbReference>
<feature type="domain" description="Type IX secretion system protein PorV" evidence="2">
    <location>
        <begin position="36"/>
        <end position="262"/>
    </location>
</feature>
<evidence type="ECO:0000313" key="4">
    <source>
        <dbReference type="Proteomes" id="UP001214530"/>
    </source>
</evidence>
<feature type="signal peptide" evidence="1">
    <location>
        <begin position="1"/>
        <end position="26"/>
    </location>
</feature>
<dbReference type="EMBL" id="CP119313">
    <property type="protein sequence ID" value="WEK19817.1"/>
    <property type="molecule type" value="Genomic_DNA"/>
</dbReference>
<accession>A0AAJ6B6C9</accession>
<dbReference type="Pfam" id="PF19572">
    <property type="entry name" value="PorV"/>
    <property type="match status" value="1"/>
</dbReference>
<evidence type="ECO:0000256" key="1">
    <source>
        <dbReference type="SAM" id="SignalP"/>
    </source>
</evidence>
<dbReference type="Proteomes" id="UP001214530">
    <property type="component" value="Chromosome"/>
</dbReference>
<evidence type="ECO:0000313" key="3">
    <source>
        <dbReference type="EMBL" id="WEK19817.1"/>
    </source>
</evidence>
<dbReference type="AlphaFoldDB" id="A0AAJ6B6C9"/>